<dbReference type="Proteomes" id="UP000646827">
    <property type="component" value="Unassembled WGS sequence"/>
</dbReference>
<evidence type="ECO:0000313" key="3">
    <source>
        <dbReference type="EMBL" id="KAG2218919.1"/>
    </source>
</evidence>
<proteinExistence type="predicted"/>
<evidence type="ECO:0000313" key="4">
    <source>
        <dbReference type="Proteomes" id="UP000646827"/>
    </source>
</evidence>
<keyword evidence="2" id="KW-1133">Transmembrane helix</keyword>
<dbReference type="PROSITE" id="PS51257">
    <property type="entry name" value="PROKAR_LIPOPROTEIN"/>
    <property type="match status" value="1"/>
</dbReference>
<feature type="transmembrane region" description="Helical" evidence="2">
    <location>
        <begin position="83"/>
        <end position="101"/>
    </location>
</feature>
<accession>A0A8H7VLF0</accession>
<dbReference type="EMBL" id="JAEPRB010000203">
    <property type="protein sequence ID" value="KAG2218919.1"/>
    <property type="molecule type" value="Genomic_DNA"/>
</dbReference>
<keyword evidence="2" id="KW-0812">Transmembrane</keyword>
<protein>
    <recommendedName>
        <fullName evidence="5">MARVEL domain-containing protein</fullName>
    </recommendedName>
</protein>
<feature type="transmembrane region" description="Helical" evidence="2">
    <location>
        <begin position="7"/>
        <end position="30"/>
    </location>
</feature>
<evidence type="ECO:0008006" key="5">
    <source>
        <dbReference type="Google" id="ProtNLM"/>
    </source>
</evidence>
<evidence type="ECO:0000256" key="1">
    <source>
        <dbReference type="SAM" id="MobiDB-lite"/>
    </source>
</evidence>
<dbReference type="AlphaFoldDB" id="A0A8H7VLF0"/>
<feature type="region of interest" description="Disordered" evidence="1">
    <location>
        <begin position="195"/>
        <end position="223"/>
    </location>
</feature>
<reference evidence="3 4" key="1">
    <citation type="submission" date="2020-12" db="EMBL/GenBank/DDBJ databases">
        <title>Metabolic potential, ecology and presence of endohyphal bacteria is reflected in genomic diversity of Mucoromycotina.</title>
        <authorList>
            <person name="Muszewska A."/>
            <person name="Okrasinska A."/>
            <person name="Steczkiewicz K."/>
            <person name="Drgas O."/>
            <person name="Orlowska M."/>
            <person name="Perlinska-Lenart U."/>
            <person name="Aleksandrzak-Piekarczyk T."/>
            <person name="Szatraj K."/>
            <person name="Zielenkiewicz U."/>
            <person name="Pilsyk S."/>
            <person name="Malc E."/>
            <person name="Mieczkowski P."/>
            <person name="Kruszewska J.S."/>
            <person name="Biernat P."/>
            <person name="Pawlowska J."/>
        </authorList>
    </citation>
    <scope>NUCLEOTIDE SEQUENCE [LARGE SCALE GENOMIC DNA]</scope>
    <source>
        <strain evidence="3 4">CBS 142.35</strain>
    </source>
</reference>
<feature type="transmembrane region" description="Helical" evidence="2">
    <location>
        <begin position="146"/>
        <end position="167"/>
    </location>
</feature>
<feature type="compositionally biased region" description="Low complexity" evidence="1">
    <location>
        <begin position="202"/>
        <end position="223"/>
    </location>
</feature>
<name>A0A8H7VLF0_9FUNG</name>
<evidence type="ECO:0000256" key="2">
    <source>
        <dbReference type="SAM" id="Phobius"/>
    </source>
</evidence>
<keyword evidence="4" id="KW-1185">Reference proteome</keyword>
<organism evidence="3 4">
    <name type="scientific">Circinella minor</name>
    <dbReference type="NCBI Taxonomy" id="1195481"/>
    <lineage>
        <taxon>Eukaryota</taxon>
        <taxon>Fungi</taxon>
        <taxon>Fungi incertae sedis</taxon>
        <taxon>Mucoromycota</taxon>
        <taxon>Mucoromycotina</taxon>
        <taxon>Mucoromycetes</taxon>
        <taxon>Mucorales</taxon>
        <taxon>Lichtheimiaceae</taxon>
        <taxon>Circinella</taxon>
    </lineage>
</organism>
<comment type="caution">
    <text evidence="3">The sequence shown here is derived from an EMBL/GenBank/DDBJ whole genome shotgun (WGS) entry which is preliminary data.</text>
</comment>
<feature type="transmembrane region" description="Helical" evidence="2">
    <location>
        <begin position="50"/>
        <end position="71"/>
    </location>
</feature>
<sequence length="314" mass="34648">MRARAFWLAFFRFIILILSMATLACHIANIVLLTKNQPDTGPWFPEHIPYVLYFVGPGVSLICAIALNMVSMSSVKSIRGDRSMGVLTLALMIAVIVYNTLKGGAFPWLNGHYDDGKPPSVGSGFATYCSNYKNEWSKYRCWLTDGTWLGCIIVAAFWLFLVIFVYAQKSSDIYDDDYDVYDFKEDVPMAVTSNKNESAYHASSPTSNPPQQQQPSANYYNNGNQANYQEYDSYYDYPPQSPYAGYKQPAAAGPGGYPYPGNGTGYAQDDTVHMLSDAGQPQYYSPHLNTGNAAAATPPAPSSPHVKAQTPNAY</sequence>
<dbReference type="OrthoDB" id="2262177at2759"/>
<keyword evidence="2" id="KW-0472">Membrane</keyword>
<feature type="region of interest" description="Disordered" evidence="1">
    <location>
        <begin position="277"/>
        <end position="314"/>
    </location>
</feature>
<gene>
    <name evidence="3" type="ORF">INT45_008156</name>
</gene>